<gene>
    <name evidence="3" type="ORF">TVAG_012540</name>
</gene>
<dbReference type="STRING" id="5722.A2E904"/>
<dbReference type="PROSITE" id="PS50082">
    <property type="entry name" value="WD_REPEATS_2"/>
    <property type="match status" value="1"/>
</dbReference>
<proteinExistence type="predicted"/>
<sequence>MDIALIILTLAFAAAIGAFFFLKSKNANNNKTKATQEEIVDPKLEKQKQREEREKEKQRQKELKEAQKQKEREEKRNKNVKAIPRPMETAEHSIYIGSTCPTCVSFSEDGKYFLVTCTNRKNLLFDIQSLTTDKKPLHQLSFVDDTISTCDLINSGSKLEAVCGLDRSRSIQSYYIDVATGKTSPGSFNVQGANKLIISQLRVAKDHSYVVTFGDETYLSAFLPNGRSIIRNDTHQMHNYELSVSSDSQFFAVSSYTSEIIALGMNLGKDDLPSKATKAFTISGHSDSIVSIDFHQKQGLLATGSLDGHFNIVSTPALWKEGDDQTKILKSYETKDCEPVKYVRLNPVDDTIAVLTQSEKLFFYRDGKITKVVERPQSSTVDDMYWSPDGSRIVVLSSNSNYLYIFSK</sequence>
<dbReference type="Proteomes" id="UP000001542">
    <property type="component" value="Unassembled WGS sequence"/>
</dbReference>
<accession>A2E904</accession>
<dbReference type="PANTHER" id="PTHR44321:SF1">
    <property type="entry name" value="TRANSDUCIN BETA-LIKE PROTEIN 2"/>
    <property type="match status" value="1"/>
</dbReference>
<dbReference type="Gene3D" id="2.130.10.10">
    <property type="entry name" value="YVTN repeat-like/Quinoprotein amine dehydrogenase"/>
    <property type="match status" value="2"/>
</dbReference>
<dbReference type="EMBL" id="DS113330">
    <property type="protein sequence ID" value="EAY10888.1"/>
    <property type="molecule type" value="Genomic_DNA"/>
</dbReference>
<dbReference type="OMA" id="LCASANY"/>
<dbReference type="KEGG" id="tva:4768825"/>
<dbReference type="SMART" id="SM00320">
    <property type="entry name" value="WD40"/>
    <property type="match status" value="3"/>
</dbReference>
<evidence type="ECO:0000256" key="2">
    <source>
        <dbReference type="SAM" id="MobiDB-lite"/>
    </source>
</evidence>
<keyword evidence="4" id="KW-1185">Reference proteome</keyword>
<dbReference type="InterPro" id="IPR001680">
    <property type="entry name" value="WD40_rpt"/>
</dbReference>
<dbReference type="VEuPathDB" id="TrichDB:TVAGG3_1075300"/>
<dbReference type="InterPro" id="IPR036322">
    <property type="entry name" value="WD40_repeat_dom_sf"/>
</dbReference>
<dbReference type="PANTHER" id="PTHR44321">
    <property type="entry name" value="TRANSDUCIN BETA-LIKE PROTEIN 2"/>
    <property type="match status" value="1"/>
</dbReference>
<protein>
    <recommendedName>
        <fullName evidence="5">Anaphase-promoting complex subunit 4 WD40 domain-containing protein</fullName>
    </recommendedName>
</protein>
<organism evidence="3 4">
    <name type="scientific">Trichomonas vaginalis (strain ATCC PRA-98 / G3)</name>
    <dbReference type="NCBI Taxonomy" id="412133"/>
    <lineage>
        <taxon>Eukaryota</taxon>
        <taxon>Metamonada</taxon>
        <taxon>Parabasalia</taxon>
        <taxon>Trichomonadida</taxon>
        <taxon>Trichomonadidae</taxon>
        <taxon>Trichomonas</taxon>
    </lineage>
</organism>
<feature type="region of interest" description="Disordered" evidence="2">
    <location>
        <begin position="31"/>
        <end position="81"/>
    </location>
</feature>
<dbReference type="RefSeq" id="XP_001323111.1">
    <property type="nucleotide sequence ID" value="XM_001323076.1"/>
</dbReference>
<evidence type="ECO:0000313" key="3">
    <source>
        <dbReference type="EMBL" id="EAY10888.1"/>
    </source>
</evidence>
<dbReference type="GO" id="GO:0005783">
    <property type="term" value="C:endoplasmic reticulum"/>
    <property type="evidence" value="ECO:0000318"/>
    <property type="project" value="GO_Central"/>
</dbReference>
<dbReference type="OrthoDB" id="346371at2759"/>
<dbReference type="SUPFAM" id="SSF50978">
    <property type="entry name" value="WD40 repeat-like"/>
    <property type="match status" value="1"/>
</dbReference>
<dbReference type="AlphaFoldDB" id="A2E904"/>
<feature type="repeat" description="WD" evidence="1">
    <location>
        <begin position="282"/>
        <end position="312"/>
    </location>
</feature>
<evidence type="ECO:0008006" key="5">
    <source>
        <dbReference type="Google" id="ProtNLM"/>
    </source>
</evidence>
<dbReference type="GO" id="GO:0030968">
    <property type="term" value="P:endoplasmic reticulum unfolded protein response"/>
    <property type="evidence" value="ECO:0000318"/>
    <property type="project" value="GO_Central"/>
</dbReference>
<dbReference type="InParanoid" id="A2E904"/>
<name>A2E904_TRIV3</name>
<reference evidence="3" key="2">
    <citation type="journal article" date="2007" name="Science">
        <title>Draft genome sequence of the sexually transmitted pathogen Trichomonas vaginalis.</title>
        <authorList>
            <person name="Carlton J.M."/>
            <person name="Hirt R.P."/>
            <person name="Silva J.C."/>
            <person name="Delcher A.L."/>
            <person name="Schatz M."/>
            <person name="Zhao Q."/>
            <person name="Wortman J.R."/>
            <person name="Bidwell S.L."/>
            <person name="Alsmark U.C.M."/>
            <person name="Besteiro S."/>
            <person name="Sicheritz-Ponten T."/>
            <person name="Noel C.J."/>
            <person name="Dacks J.B."/>
            <person name="Foster P.G."/>
            <person name="Simillion C."/>
            <person name="Van de Peer Y."/>
            <person name="Miranda-Saavedra D."/>
            <person name="Barton G.J."/>
            <person name="Westrop G.D."/>
            <person name="Mueller S."/>
            <person name="Dessi D."/>
            <person name="Fiori P.L."/>
            <person name="Ren Q."/>
            <person name="Paulsen I."/>
            <person name="Zhang H."/>
            <person name="Bastida-Corcuera F.D."/>
            <person name="Simoes-Barbosa A."/>
            <person name="Brown M.T."/>
            <person name="Hayes R.D."/>
            <person name="Mukherjee M."/>
            <person name="Okumura C.Y."/>
            <person name="Schneider R."/>
            <person name="Smith A.J."/>
            <person name="Vanacova S."/>
            <person name="Villalvazo M."/>
            <person name="Haas B.J."/>
            <person name="Pertea M."/>
            <person name="Feldblyum T.V."/>
            <person name="Utterback T.R."/>
            <person name="Shu C.L."/>
            <person name="Osoegawa K."/>
            <person name="de Jong P.J."/>
            <person name="Hrdy I."/>
            <person name="Horvathova L."/>
            <person name="Zubacova Z."/>
            <person name="Dolezal P."/>
            <person name="Malik S.B."/>
            <person name="Logsdon J.M. Jr."/>
            <person name="Henze K."/>
            <person name="Gupta A."/>
            <person name="Wang C.C."/>
            <person name="Dunne R.L."/>
            <person name="Upcroft J.A."/>
            <person name="Upcroft P."/>
            <person name="White O."/>
            <person name="Salzberg S.L."/>
            <person name="Tang P."/>
            <person name="Chiu C.-H."/>
            <person name="Lee Y.-S."/>
            <person name="Embley T.M."/>
            <person name="Coombs G.H."/>
            <person name="Mottram J.C."/>
            <person name="Tachezy J."/>
            <person name="Fraser-Liggett C.M."/>
            <person name="Johnson P.J."/>
        </authorList>
    </citation>
    <scope>NUCLEOTIDE SEQUENCE [LARGE SCALE GENOMIC DNA]</scope>
    <source>
        <strain evidence="3">G3</strain>
    </source>
</reference>
<reference evidence="3" key="1">
    <citation type="submission" date="2006-10" db="EMBL/GenBank/DDBJ databases">
        <authorList>
            <person name="Amadeo P."/>
            <person name="Zhao Q."/>
            <person name="Wortman J."/>
            <person name="Fraser-Liggett C."/>
            <person name="Carlton J."/>
        </authorList>
    </citation>
    <scope>NUCLEOTIDE SEQUENCE</scope>
    <source>
        <strain evidence="3">G3</strain>
    </source>
</reference>
<evidence type="ECO:0000313" key="4">
    <source>
        <dbReference type="Proteomes" id="UP000001542"/>
    </source>
</evidence>
<dbReference type="Pfam" id="PF00400">
    <property type="entry name" value="WD40"/>
    <property type="match status" value="1"/>
</dbReference>
<keyword evidence="1" id="KW-0853">WD repeat</keyword>
<dbReference type="InterPro" id="IPR015943">
    <property type="entry name" value="WD40/YVTN_repeat-like_dom_sf"/>
</dbReference>
<dbReference type="SMR" id="A2E904"/>
<feature type="compositionally biased region" description="Basic and acidic residues" evidence="2">
    <location>
        <begin position="34"/>
        <end position="77"/>
    </location>
</feature>
<dbReference type="VEuPathDB" id="TrichDB:TVAG_012540"/>
<dbReference type="CDD" id="cd22249">
    <property type="entry name" value="UDM1_RNF168_RNF169-like"/>
    <property type="match status" value="1"/>
</dbReference>
<evidence type="ECO:0000256" key="1">
    <source>
        <dbReference type="PROSITE-ProRule" id="PRU00221"/>
    </source>
</evidence>
<dbReference type="InterPro" id="IPR042410">
    <property type="entry name" value="WBSCR13"/>
</dbReference>